<evidence type="ECO:0000313" key="3">
    <source>
        <dbReference type="Proteomes" id="UP001602119"/>
    </source>
</evidence>
<comment type="caution">
    <text evidence="2">The sequence shown here is derived from an EMBL/GenBank/DDBJ whole genome shotgun (WGS) entry which is preliminary data.</text>
</comment>
<evidence type="ECO:0000256" key="1">
    <source>
        <dbReference type="SAM" id="Phobius"/>
    </source>
</evidence>
<sequence length="51" mass="5467">MIVLGIILLIIGFVFGISILWAIGIALLVIGAVLWLLGALGHAVGGRRHYW</sequence>
<dbReference type="Pfam" id="PF19626">
    <property type="entry name" value="DUF6131"/>
    <property type="match status" value="1"/>
</dbReference>
<keyword evidence="1" id="KW-0472">Membrane</keyword>
<feature type="transmembrane region" description="Helical" evidence="1">
    <location>
        <begin position="6"/>
        <end position="38"/>
    </location>
</feature>
<organism evidence="2 3">
    <name type="scientific">Microtetraspora fusca</name>
    <dbReference type="NCBI Taxonomy" id="1997"/>
    <lineage>
        <taxon>Bacteria</taxon>
        <taxon>Bacillati</taxon>
        <taxon>Actinomycetota</taxon>
        <taxon>Actinomycetes</taxon>
        <taxon>Streptosporangiales</taxon>
        <taxon>Streptosporangiaceae</taxon>
        <taxon>Microtetraspora</taxon>
    </lineage>
</organism>
<accession>A0ABW6V8Z7</accession>
<proteinExistence type="predicted"/>
<keyword evidence="3" id="KW-1185">Reference proteome</keyword>
<keyword evidence="1" id="KW-0812">Transmembrane</keyword>
<name>A0ABW6V8Z7_MICFU</name>
<reference evidence="2 3" key="1">
    <citation type="submission" date="2024-10" db="EMBL/GenBank/DDBJ databases">
        <title>The Natural Products Discovery Center: Release of the First 8490 Sequenced Strains for Exploring Actinobacteria Biosynthetic Diversity.</title>
        <authorList>
            <person name="Kalkreuter E."/>
            <person name="Kautsar S.A."/>
            <person name="Yang D."/>
            <person name="Bader C.D."/>
            <person name="Teijaro C.N."/>
            <person name="Fluegel L."/>
            <person name="Davis C.M."/>
            <person name="Simpson J.R."/>
            <person name="Lauterbach L."/>
            <person name="Steele A.D."/>
            <person name="Gui C."/>
            <person name="Meng S."/>
            <person name="Li G."/>
            <person name="Viehrig K."/>
            <person name="Ye F."/>
            <person name="Su P."/>
            <person name="Kiefer A.F."/>
            <person name="Nichols A."/>
            <person name="Cepeda A.J."/>
            <person name="Yan W."/>
            <person name="Fan B."/>
            <person name="Jiang Y."/>
            <person name="Adhikari A."/>
            <person name="Zheng C.-J."/>
            <person name="Schuster L."/>
            <person name="Cowan T.M."/>
            <person name="Smanski M.J."/>
            <person name="Chevrette M.G."/>
            <person name="De Carvalho L.P.S."/>
            <person name="Shen B."/>
        </authorList>
    </citation>
    <scope>NUCLEOTIDE SEQUENCE [LARGE SCALE GENOMIC DNA]</scope>
    <source>
        <strain evidence="2 3">NPDC001281</strain>
    </source>
</reference>
<dbReference type="Proteomes" id="UP001602119">
    <property type="component" value="Unassembled WGS sequence"/>
</dbReference>
<dbReference type="EMBL" id="JBIAXI010000014">
    <property type="protein sequence ID" value="MFF4775781.1"/>
    <property type="molecule type" value="Genomic_DNA"/>
</dbReference>
<gene>
    <name evidence="2" type="ORF">ACFY05_23290</name>
</gene>
<protein>
    <submittedName>
        <fullName evidence="2">DUF6131 family protein</fullName>
    </submittedName>
</protein>
<dbReference type="InterPro" id="IPR046134">
    <property type="entry name" value="DUF6131"/>
</dbReference>
<evidence type="ECO:0000313" key="2">
    <source>
        <dbReference type="EMBL" id="MFF4775781.1"/>
    </source>
</evidence>
<dbReference type="RefSeq" id="WP_245655955.1">
    <property type="nucleotide sequence ID" value="NZ_JBIAXI010000014.1"/>
</dbReference>
<keyword evidence="1" id="KW-1133">Transmembrane helix</keyword>